<comment type="pathway">
    <text evidence="2">Carbohydrate metabolism; erythritol degradation.</text>
</comment>
<keyword evidence="7 8" id="KW-0413">Isomerase</keyword>
<dbReference type="EC" id="5.3.1.1" evidence="8 9"/>
<dbReference type="UniPathway" id="UPA00109">
    <property type="reaction ID" value="UER00189"/>
</dbReference>
<dbReference type="GO" id="GO:0019563">
    <property type="term" value="P:glycerol catabolic process"/>
    <property type="evidence" value="ECO:0007669"/>
    <property type="project" value="TreeGrafter"/>
</dbReference>
<evidence type="ECO:0000256" key="3">
    <source>
        <dbReference type="ARBA" id="ARBA00007422"/>
    </source>
</evidence>
<dbReference type="eggNOG" id="COG0149">
    <property type="taxonomic scope" value="Bacteria"/>
</dbReference>
<reference evidence="10 11" key="1">
    <citation type="submission" date="2014-06" db="EMBL/GenBank/DDBJ databases">
        <title>Whole Genome Sequences of Three Symbiotic Endozoicomonas Bacteria.</title>
        <authorList>
            <person name="Neave M.J."/>
            <person name="Apprill A."/>
            <person name="Voolstra C.R."/>
        </authorList>
    </citation>
    <scope>NUCLEOTIDE SEQUENCE [LARGE SCALE GENOMIC DNA]</scope>
    <source>
        <strain evidence="10 11">DSM 22380</strain>
    </source>
</reference>
<comment type="function">
    <text evidence="8">Involved in the gluconeogenesis. Catalyzes stereospecifically the conversion of dihydroxyacetone phosphate (DHAP) to D-glyceraldehyde-3-phosphate (G3P).</text>
</comment>
<dbReference type="InterPro" id="IPR020861">
    <property type="entry name" value="Triosephosphate_isomerase_AS"/>
</dbReference>
<dbReference type="SUPFAM" id="SSF51351">
    <property type="entry name" value="Triosephosphate isomerase (TIM)"/>
    <property type="match status" value="1"/>
</dbReference>
<proteinExistence type="inferred from homology"/>
<feature type="active site" description="Electrophile" evidence="8">
    <location>
        <position position="93"/>
    </location>
</feature>
<dbReference type="PROSITE" id="PS51440">
    <property type="entry name" value="TIM_2"/>
    <property type="match status" value="1"/>
</dbReference>
<comment type="caution">
    <text evidence="10">The sequence shown here is derived from an EMBL/GenBank/DDBJ whole genome shotgun (WGS) entry which is preliminary data.</text>
</comment>
<evidence type="ECO:0000256" key="7">
    <source>
        <dbReference type="ARBA" id="ARBA00023235"/>
    </source>
</evidence>
<dbReference type="GO" id="GO:0005829">
    <property type="term" value="C:cytosol"/>
    <property type="evidence" value="ECO:0007669"/>
    <property type="project" value="TreeGrafter"/>
</dbReference>
<evidence type="ECO:0000256" key="2">
    <source>
        <dbReference type="ARBA" id="ARBA00004939"/>
    </source>
</evidence>
<gene>
    <name evidence="8" type="primary">tpiA</name>
    <name evidence="10" type="ORF">GV64_22875</name>
</gene>
<comment type="subunit">
    <text evidence="8 9">Homodimer.</text>
</comment>
<evidence type="ECO:0000256" key="8">
    <source>
        <dbReference type="HAMAP-Rule" id="MF_00147"/>
    </source>
</evidence>
<dbReference type="PANTHER" id="PTHR21139">
    <property type="entry name" value="TRIOSEPHOSPHATE ISOMERASE"/>
    <property type="match status" value="1"/>
</dbReference>
<evidence type="ECO:0000256" key="4">
    <source>
        <dbReference type="ARBA" id="ARBA00022432"/>
    </source>
</evidence>
<keyword evidence="5 8" id="KW-0963">Cytoplasm</keyword>
<comment type="similarity">
    <text evidence="3 8 9">Belongs to the triosephosphate isomerase family.</text>
</comment>
<evidence type="ECO:0000256" key="5">
    <source>
        <dbReference type="ARBA" id="ARBA00022490"/>
    </source>
</evidence>
<dbReference type="GO" id="GO:0004807">
    <property type="term" value="F:triose-phosphate isomerase activity"/>
    <property type="evidence" value="ECO:0007669"/>
    <property type="project" value="UniProtKB-UniRule"/>
</dbReference>
<dbReference type="EMBL" id="JOJP01000001">
    <property type="protein sequence ID" value="KEI73174.1"/>
    <property type="molecule type" value="Genomic_DNA"/>
</dbReference>
<feature type="binding site" evidence="8">
    <location>
        <begin position="9"/>
        <end position="11"/>
    </location>
    <ligand>
        <name>substrate</name>
    </ligand>
</feature>
<feature type="binding site" evidence="8">
    <location>
        <begin position="231"/>
        <end position="232"/>
    </location>
    <ligand>
        <name>substrate</name>
    </ligand>
</feature>
<comment type="subcellular location">
    <subcellularLocation>
        <location evidence="8 9">Cytoplasm</location>
    </subcellularLocation>
</comment>
<dbReference type="Gene3D" id="3.20.20.70">
    <property type="entry name" value="Aldolase class I"/>
    <property type="match status" value="1"/>
</dbReference>
<protein>
    <recommendedName>
        <fullName evidence="8 9">Triosephosphate isomerase</fullName>
        <shortName evidence="8">TIM</shortName>
        <shortName evidence="8">TPI</shortName>
        <ecNumber evidence="8 9">5.3.1.1</ecNumber>
    </recommendedName>
    <alternativeName>
        <fullName evidence="8">Triose-phosphate isomerase</fullName>
    </alternativeName>
</protein>
<evidence type="ECO:0000313" key="11">
    <source>
        <dbReference type="Proteomes" id="UP000027997"/>
    </source>
</evidence>
<dbReference type="Proteomes" id="UP000027997">
    <property type="component" value="Unassembled WGS sequence"/>
</dbReference>
<feature type="binding site" evidence="8">
    <location>
        <position position="210"/>
    </location>
    <ligand>
        <name>substrate</name>
    </ligand>
</feature>
<dbReference type="RefSeq" id="WP_020582375.1">
    <property type="nucleotide sequence ID" value="NZ_JOJP01000001.1"/>
</dbReference>
<dbReference type="NCBIfam" id="TIGR00419">
    <property type="entry name" value="tim"/>
    <property type="match status" value="1"/>
</dbReference>
<organism evidence="10 11">
    <name type="scientific">Endozoicomonas elysicola</name>
    <dbReference type="NCBI Taxonomy" id="305900"/>
    <lineage>
        <taxon>Bacteria</taxon>
        <taxon>Pseudomonadati</taxon>
        <taxon>Pseudomonadota</taxon>
        <taxon>Gammaproteobacteria</taxon>
        <taxon>Oceanospirillales</taxon>
        <taxon>Endozoicomonadaceae</taxon>
        <taxon>Endozoicomonas</taxon>
    </lineage>
</organism>
<comment type="pathway">
    <text evidence="8 9">Carbohydrate biosynthesis; gluconeogenesis.</text>
</comment>
<sequence>MRQPLVAGNWKMNGSSDSIRELVDGILSGLETKAEVLVFPPSVYVQQVRDLLSGSSVKFGVQNVSDQLSGAYTGEISPLMAKDLGCEYVLIGHSERRSLFGETDADVAAKFCALVDQGLVPVLCVGETLSERESGDTMKIVAHQINTVLRTAGPERLANFVIAYEPVWAIGTGLTATPEQAQEVHADIRALLAENDPSMADRTRVLYGGSMKADNAAELMSQPDVDGGLIGGASLIAADFKVICHAAG</sequence>
<dbReference type="AlphaFoldDB" id="A0A081KG98"/>
<dbReference type="GO" id="GO:0006096">
    <property type="term" value="P:glycolytic process"/>
    <property type="evidence" value="ECO:0007669"/>
    <property type="project" value="UniProtKB-UniRule"/>
</dbReference>
<dbReference type="CDD" id="cd00311">
    <property type="entry name" value="TIM"/>
    <property type="match status" value="1"/>
</dbReference>
<dbReference type="InterPro" id="IPR000652">
    <property type="entry name" value="Triosephosphate_isomerase"/>
</dbReference>
<keyword evidence="11" id="KW-1185">Reference proteome</keyword>
<dbReference type="HAMAP" id="MF_00147_B">
    <property type="entry name" value="TIM_B"/>
    <property type="match status" value="1"/>
</dbReference>
<dbReference type="InterPro" id="IPR013785">
    <property type="entry name" value="Aldolase_TIM"/>
</dbReference>
<comment type="pathway">
    <text evidence="1 8 9">Carbohydrate degradation; glycolysis; D-glyceraldehyde 3-phosphate from glycerone phosphate: step 1/1.</text>
</comment>
<accession>A0A081KG98</accession>
<dbReference type="Pfam" id="PF00121">
    <property type="entry name" value="TIM"/>
    <property type="match status" value="1"/>
</dbReference>
<dbReference type="FunFam" id="3.20.20.70:FF:000016">
    <property type="entry name" value="Triosephosphate isomerase"/>
    <property type="match status" value="1"/>
</dbReference>
<comment type="catalytic activity">
    <reaction evidence="8 9">
        <text>D-glyceraldehyde 3-phosphate = dihydroxyacetone phosphate</text>
        <dbReference type="Rhea" id="RHEA:18585"/>
        <dbReference type="ChEBI" id="CHEBI:57642"/>
        <dbReference type="ChEBI" id="CHEBI:59776"/>
        <dbReference type="EC" id="5.3.1.1"/>
    </reaction>
</comment>
<dbReference type="PROSITE" id="PS00171">
    <property type="entry name" value="TIM_1"/>
    <property type="match status" value="1"/>
</dbReference>
<name>A0A081KG98_9GAMM</name>
<evidence type="ECO:0000256" key="9">
    <source>
        <dbReference type="RuleBase" id="RU363013"/>
    </source>
</evidence>
<dbReference type="GO" id="GO:0006094">
    <property type="term" value="P:gluconeogenesis"/>
    <property type="evidence" value="ECO:0007669"/>
    <property type="project" value="UniProtKB-UniRule"/>
</dbReference>
<dbReference type="UniPathway" id="UPA00138"/>
<evidence type="ECO:0000256" key="1">
    <source>
        <dbReference type="ARBA" id="ARBA00004680"/>
    </source>
</evidence>
<dbReference type="InterPro" id="IPR022896">
    <property type="entry name" value="TrioseP_Isoase_bac/euk"/>
</dbReference>
<dbReference type="InterPro" id="IPR035990">
    <property type="entry name" value="TIM_sf"/>
</dbReference>
<evidence type="ECO:0000256" key="6">
    <source>
        <dbReference type="ARBA" id="ARBA00023152"/>
    </source>
</evidence>
<dbReference type="PANTHER" id="PTHR21139:SF42">
    <property type="entry name" value="TRIOSEPHOSPHATE ISOMERASE"/>
    <property type="match status" value="1"/>
</dbReference>
<feature type="active site" description="Proton acceptor" evidence="8">
    <location>
        <position position="165"/>
    </location>
</feature>
<keyword evidence="6 8" id="KW-0324">Glycolysis</keyword>
<feature type="binding site" evidence="8">
    <location>
        <position position="171"/>
    </location>
    <ligand>
        <name>substrate</name>
    </ligand>
</feature>
<evidence type="ECO:0000313" key="10">
    <source>
        <dbReference type="EMBL" id="KEI73174.1"/>
    </source>
</evidence>
<dbReference type="GO" id="GO:0046166">
    <property type="term" value="P:glyceraldehyde-3-phosphate biosynthetic process"/>
    <property type="evidence" value="ECO:0007669"/>
    <property type="project" value="TreeGrafter"/>
</dbReference>
<keyword evidence="4 8" id="KW-0312">Gluconeogenesis</keyword>
<dbReference type="STRING" id="305900.GV64_22875"/>